<dbReference type="PANTHER" id="PTHR38777">
    <property type="entry name" value="FELS-2 PROPHAGE PROTEIN"/>
    <property type="match status" value="1"/>
</dbReference>
<dbReference type="PROSITE" id="PS51128">
    <property type="entry name" value="ZF_DKSA_2"/>
    <property type="match status" value="1"/>
</dbReference>
<dbReference type="InterPro" id="IPR000962">
    <property type="entry name" value="Znf_DskA_TraR"/>
</dbReference>
<evidence type="ECO:0000313" key="6">
    <source>
        <dbReference type="EMBL" id="MDN8600281.1"/>
    </source>
</evidence>
<comment type="caution">
    <text evidence="6">The sequence shown here is derived from an EMBL/GenBank/DDBJ whole genome shotgun (WGS) entry which is preliminary data.</text>
</comment>
<feature type="zinc finger region" description="dksA C4-type" evidence="4">
    <location>
        <begin position="36"/>
        <end position="60"/>
    </location>
</feature>
<keyword evidence="2" id="KW-0863">Zinc-finger</keyword>
<keyword evidence="7" id="KW-1185">Reference proteome</keyword>
<accession>A0ABT8PV87</accession>
<keyword evidence="1" id="KW-0479">Metal-binding</keyword>
<evidence type="ECO:0000259" key="5">
    <source>
        <dbReference type="Pfam" id="PF01258"/>
    </source>
</evidence>
<feature type="domain" description="Zinc finger DksA/TraR C4-type" evidence="5">
    <location>
        <begin position="34"/>
        <end position="61"/>
    </location>
</feature>
<reference evidence="6 7" key="1">
    <citation type="submission" date="2023-07" db="EMBL/GenBank/DDBJ databases">
        <title>Citrobacter selenititolerans sp. nov., isolated from seleniferous soil.</title>
        <authorList>
            <person name="Zhang S."/>
            <person name="Li K."/>
            <person name="Peng J."/>
            <person name="Wang H."/>
            <person name="Sun J."/>
            <person name="Guo Y."/>
        </authorList>
    </citation>
    <scope>NUCLEOTIDE SEQUENCE [LARGE SCALE GENOMIC DNA]</scope>
    <source>
        <strain evidence="6 7">S2-9</strain>
    </source>
</reference>
<gene>
    <name evidence="6" type="ORF">Q0A17_12800</name>
</gene>
<dbReference type="Proteomes" id="UP001174867">
    <property type="component" value="Unassembled WGS sequence"/>
</dbReference>
<evidence type="ECO:0000256" key="3">
    <source>
        <dbReference type="ARBA" id="ARBA00022833"/>
    </source>
</evidence>
<dbReference type="Gene3D" id="1.20.120.910">
    <property type="entry name" value="DksA, coiled-coil domain"/>
    <property type="match status" value="1"/>
</dbReference>
<dbReference type="RefSeq" id="WP_301699284.1">
    <property type="nucleotide sequence ID" value="NZ_JAUJYW010000005.1"/>
</dbReference>
<sequence length="71" mass="8053">MADEIDRDQEFNEKQLEALITRARLKFVSFASASHCKLCGELIPEKRRQAISGVSLCVECQVITEGSRKIR</sequence>
<dbReference type="Pfam" id="PF01258">
    <property type="entry name" value="zf-dskA_traR"/>
    <property type="match status" value="1"/>
</dbReference>
<evidence type="ECO:0000256" key="4">
    <source>
        <dbReference type="PROSITE-ProRule" id="PRU00510"/>
    </source>
</evidence>
<protein>
    <submittedName>
        <fullName evidence="6">TraR/DksA family transcriptional regulator</fullName>
    </submittedName>
</protein>
<evidence type="ECO:0000313" key="7">
    <source>
        <dbReference type="Proteomes" id="UP001174867"/>
    </source>
</evidence>
<evidence type="ECO:0000256" key="1">
    <source>
        <dbReference type="ARBA" id="ARBA00022723"/>
    </source>
</evidence>
<dbReference type="EMBL" id="JAUJYW010000005">
    <property type="protein sequence ID" value="MDN8600281.1"/>
    <property type="molecule type" value="Genomic_DNA"/>
</dbReference>
<evidence type="ECO:0000256" key="2">
    <source>
        <dbReference type="ARBA" id="ARBA00022771"/>
    </source>
</evidence>
<organism evidence="6 7">
    <name type="scientific">Citrobacter enshiensis</name>
    <dbReference type="NCBI Taxonomy" id="2971264"/>
    <lineage>
        <taxon>Bacteria</taxon>
        <taxon>Pseudomonadati</taxon>
        <taxon>Pseudomonadota</taxon>
        <taxon>Gammaproteobacteria</taxon>
        <taxon>Enterobacterales</taxon>
        <taxon>Enterobacteriaceae</taxon>
        <taxon>Citrobacter</taxon>
    </lineage>
</organism>
<proteinExistence type="predicted"/>
<dbReference type="InterPro" id="IPR012783">
    <property type="entry name" value="Znf_C4_TraR"/>
</dbReference>
<dbReference type="PANTHER" id="PTHR38777:SF1">
    <property type="entry name" value="DNAK SUPPRESSOR PROTEIN"/>
    <property type="match status" value="1"/>
</dbReference>
<keyword evidence="3" id="KW-0862">Zinc</keyword>
<name>A0ABT8PV87_9ENTR</name>
<dbReference type="SUPFAM" id="SSF57716">
    <property type="entry name" value="Glucocorticoid receptor-like (DNA-binding domain)"/>
    <property type="match status" value="1"/>
</dbReference>
<dbReference type="NCBIfam" id="TIGR02419">
    <property type="entry name" value="C4_traR_proteo"/>
    <property type="match status" value="1"/>
</dbReference>